<evidence type="ECO:0000256" key="1">
    <source>
        <dbReference type="SAM" id="MobiDB-lite"/>
    </source>
</evidence>
<dbReference type="Proteomes" id="UP001501102">
    <property type="component" value="Unassembled WGS sequence"/>
</dbReference>
<reference evidence="2 3" key="1">
    <citation type="journal article" date="2019" name="Int. J. Syst. Evol. Microbiol.">
        <title>The Global Catalogue of Microorganisms (GCM) 10K type strain sequencing project: providing services to taxonomists for standard genome sequencing and annotation.</title>
        <authorList>
            <consortium name="The Broad Institute Genomics Platform"/>
            <consortium name="The Broad Institute Genome Sequencing Center for Infectious Disease"/>
            <person name="Wu L."/>
            <person name="Ma J."/>
        </authorList>
    </citation>
    <scope>NUCLEOTIDE SEQUENCE [LARGE SCALE GENOMIC DNA]</scope>
    <source>
        <strain evidence="2 3">JCM 4087</strain>
    </source>
</reference>
<comment type="caution">
    <text evidence="2">The sequence shown here is derived from an EMBL/GenBank/DDBJ whole genome shotgun (WGS) entry which is preliminary data.</text>
</comment>
<organism evidence="2 3">
    <name type="scientific">Streptomyces thioluteus</name>
    <dbReference type="NCBI Taxonomy" id="66431"/>
    <lineage>
        <taxon>Bacteria</taxon>
        <taxon>Bacillati</taxon>
        <taxon>Actinomycetota</taxon>
        <taxon>Actinomycetes</taxon>
        <taxon>Kitasatosporales</taxon>
        <taxon>Streptomycetaceae</taxon>
        <taxon>Streptomyces</taxon>
    </lineage>
</organism>
<gene>
    <name evidence="2" type="ORF">GCM10020221_02450</name>
</gene>
<sequence length="88" mass="9404">MSGEVQPPNGHVAGAEGLHRTVRTFGNGEPQSLCFFEDNPVRFLENVRIDRSVNLDALTDVVDRAAGAQGSGEPDSQLGGGQRPLFIQ</sequence>
<proteinExistence type="predicted"/>
<evidence type="ECO:0000313" key="3">
    <source>
        <dbReference type="Proteomes" id="UP001501102"/>
    </source>
</evidence>
<protein>
    <submittedName>
        <fullName evidence="2">Uncharacterized protein</fullName>
    </submittedName>
</protein>
<evidence type="ECO:0000313" key="2">
    <source>
        <dbReference type="EMBL" id="GAA2910038.1"/>
    </source>
</evidence>
<name>A0ABN3WC15_STRTU</name>
<feature type="region of interest" description="Disordered" evidence="1">
    <location>
        <begin position="66"/>
        <end position="88"/>
    </location>
</feature>
<dbReference type="EMBL" id="BAAAXZ010000010">
    <property type="protein sequence ID" value="GAA2910038.1"/>
    <property type="molecule type" value="Genomic_DNA"/>
</dbReference>
<keyword evidence="3" id="KW-1185">Reference proteome</keyword>
<accession>A0ABN3WC15</accession>